<feature type="transmembrane region" description="Helical" evidence="1">
    <location>
        <begin position="88"/>
        <end position="111"/>
    </location>
</feature>
<feature type="transmembrane region" description="Helical" evidence="1">
    <location>
        <begin position="123"/>
        <end position="143"/>
    </location>
</feature>
<keyword evidence="1" id="KW-0812">Transmembrane</keyword>
<dbReference type="AlphaFoldDB" id="A0A937K2J1"/>
<protein>
    <submittedName>
        <fullName evidence="2">Uncharacterized protein</fullName>
    </submittedName>
</protein>
<keyword evidence="1" id="KW-1133">Transmembrane helix</keyword>
<reference evidence="2" key="1">
    <citation type="submission" date="2021-01" db="EMBL/GenBank/DDBJ databases">
        <title>Genome public.</title>
        <authorList>
            <person name="Liu C."/>
            <person name="Sun Q."/>
        </authorList>
    </citation>
    <scope>NUCLEOTIDE SEQUENCE</scope>
    <source>
        <strain evidence="2">YIM B02565</strain>
    </source>
</reference>
<feature type="transmembrane region" description="Helical" evidence="1">
    <location>
        <begin position="58"/>
        <end position="76"/>
    </location>
</feature>
<dbReference type="EMBL" id="JAESWA010000020">
    <property type="protein sequence ID" value="MBL4931481.1"/>
    <property type="molecule type" value="Genomic_DNA"/>
</dbReference>
<gene>
    <name evidence="2" type="ORF">JK634_06670</name>
</gene>
<sequence length="149" mass="17125">MIRNYLIELVVTCIPEMFLMAITIYMIANKIFDKKKILISTAIMGPIGLVVPKLPISFGVHTIIMMSIYLIVLISINKIEVRKAISGLLVCLFIIITSEFINFAILGVFRITPDKKELITQFYMIPSTLIYILINFAIYKLFYLKRKNV</sequence>
<keyword evidence="1" id="KW-0472">Membrane</keyword>
<proteinExistence type="predicted"/>
<evidence type="ECO:0000256" key="1">
    <source>
        <dbReference type="SAM" id="Phobius"/>
    </source>
</evidence>
<dbReference type="Proteomes" id="UP000623681">
    <property type="component" value="Unassembled WGS sequence"/>
</dbReference>
<keyword evidence="3" id="KW-1185">Reference proteome</keyword>
<accession>A0A937K2J1</accession>
<organism evidence="2 3">
    <name type="scientific">Clostridium paridis</name>
    <dbReference type="NCBI Taxonomy" id="2803863"/>
    <lineage>
        <taxon>Bacteria</taxon>
        <taxon>Bacillati</taxon>
        <taxon>Bacillota</taxon>
        <taxon>Clostridia</taxon>
        <taxon>Eubacteriales</taxon>
        <taxon>Clostridiaceae</taxon>
        <taxon>Clostridium</taxon>
    </lineage>
</organism>
<evidence type="ECO:0000313" key="2">
    <source>
        <dbReference type="EMBL" id="MBL4931481.1"/>
    </source>
</evidence>
<name>A0A937K2J1_9CLOT</name>
<feature type="transmembrane region" description="Helical" evidence="1">
    <location>
        <begin position="6"/>
        <end position="28"/>
    </location>
</feature>
<comment type="caution">
    <text evidence="2">The sequence shown here is derived from an EMBL/GenBank/DDBJ whole genome shotgun (WGS) entry which is preliminary data.</text>
</comment>
<evidence type="ECO:0000313" key="3">
    <source>
        <dbReference type="Proteomes" id="UP000623681"/>
    </source>
</evidence>
<dbReference type="RefSeq" id="WP_202766866.1">
    <property type="nucleotide sequence ID" value="NZ_JAESWA010000020.1"/>
</dbReference>